<evidence type="ECO:0000313" key="3">
    <source>
        <dbReference type="EMBL" id="ALN82607.1"/>
    </source>
</evidence>
<reference evidence="3 4" key="1">
    <citation type="journal article" date="2015" name="BMC Genomics">
        <title>Comparative genomics and metabolic profiling of the genus Lysobacter.</title>
        <authorList>
            <person name="de Bruijn I."/>
            <person name="Cheng X."/>
            <person name="de Jager V."/>
            <person name="Exposito R.G."/>
            <person name="Watrous J."/>
            <person name="Patel N."/>
            <person name="Postma J."/>
            <person name="Dorrestein P.C."/>
            <person name="Kobayashi D."/>
            <person name="Raaijmakers J.M."/>
        </authorList>
    </citation>
    <scope>NUCLEOTIDE SEQUENCE [LARGE SCALE GENOMIC DNA]</scope>
    <source>
        <strain evidence="3 4">76</strain>
    </source>
</reference>
<name>A0A0S2FGE9_LYSAN</name>
<proteinExistence type="predicted"/>
<dbReference type="PROSITE" id="PS50965">
    <property type="entry name" value="NERD"/>
    <property type="match status" value="1"/>
</dbReference>
<dbReference type="RefSeq" id="WP_057919287.1">
    <property type="nucleotide sequence ID" value="NZ_CP011129.1"/>
</dbReference>
<feature type="transmembrane region" description="Helical" evidence="1">
    <location>
        <begin position="6"/>
        <end position="28"/>
    </location>
</feature>
<evidence type="ECO:0000313" key="4">
    <source>
        <dbReference type="Proteomes" id="UP000060787"/>
    </source>
</evidence>
<keyword evidence="4" id="KW-1185">Reference proteome</keyword>
<dbReference type="EMBL" id="CP011129">
    <property type="protein sequence ID" value="ALN82607.1"/>
    <property type="molecule type" value="Genomic_DNA"/>
</dbReference>
<sequence>MDSILLILVVAASIFIPTVLAIGALWGYKLWRDRQGRRSPLADRRIHGAGEQLRKRIEDHTDSMLGGLIALFFLGPYFLAAWALPRVDWSKAKFGLSETLFLVAFLVMAAFSLRRIIVSGNARRRGMDGLKAEMFVAQELNRLVGLGLTVLHDVPCESFNLDHVVIGRHAVFVIETKSVRKPPKTGSKDHFKVAYDGERLRFPDHVNAKAIAQARQQAGWLAAHLRQMNITVPVKAAVALPGWWIDSPRLPEDGVRVFNPSGRGAHFMADARSGAAPLSPAQASLITQALVMRYPVEA</sequence>
<accession>A0A0S2FGE9</accession>
<feature type="transmembrane region" description="Helical" evidence="1">
    <location>
        <begin position="96"/>
        <end position="117"/>
    </location>
</feature>
<keyword evidence="1" id="KW-1133">Transmembrane helix</keyword>
<protein>
    <submittedName>
        <fullName evidence="3">Nuclease-related domain protein</fullName>
    </submittedName>
</protein>
<organism evidence="3 4">
    <name type="scientific">Lysobacter antibioticus</name>
    <dbReference type="NCBI Taxonomy" id="84531"/>
    <lineage>
        <taxon>Bacteria</taxon>
        <taxon>Pseudomonadati</taxon>
        <taxon>Pseudomonadota</taxon>
        <taxon>Gammaproteobacteria</taxon>
        <taxon>Lysobacterales</taxon>
        <taxon>Lysobacteraceae</taxon>
        <taxon>Lysobacter</taxon>
    </lineage>
</organism>
<keyword evidence="1" id="KW-0812">Transmembrane</keyword>
<dbReference type="Pfam" id="PF08378">
    <property type="entry name" value="NERD"/>
    <property type="match status" value="1"/>
</dbReference>
<dbReference type="KEGG" id="lab:LA76x_4499"/>
<dbReference type="Proteomes" id="UP000060787">
    <property type="component" value="Chromosome"/>
</dbReference>
<evidence type="ECO:0000256" key="1">
    <source>
        <dbReference type="SAM" id="Phobius"/>
    </source>
</evidence>
<evidence type="ECO:0000259" key="2">
    <source>
        <dbReference type="PROSITE" id="PS50965"/>
    </source>
</evidence>
<dbReference type="InterPro" id="IPR011528">
    <property type="entry name" value="NERD"/>
</dbReference>
<dbReference type="AlphaFoldDB" id="A0A0S2FGE9"/>
<feature type="transmembrane region" description="Helical" evidence="1">
    <location>
        <begin position="64"/>
        <end position="84"/>
    </location>
</feature>
<feature type="domain" description="NERD" evidence="2">
    <location>
        <begin position="128"/>
        <end position="240"/>
    </location>
</feature>
<dbReference type="PATRIC" id="fig|84531.8.peg.4496"/>
<keyword evidence="1" id="KW-0472">Membrane</keyword>
<gene>
    <name evidence="3" type="ORF">LA76x_4499</name>
</gene>